<name>A0A327Y746_9RHOB</name>
<comment type="caution">
    <text evidence="2">The sequence shown here is derived from an EMBL/GenBank/DDBJ whole genome shotgun (WGS) entry which is preliminary data.</text>
</comment>
<organism evidence="2 3">
    <name type="scientific">Salipiger aestuarii</name>
    <dbReference type="NCBI Taxonomy" id="568098"/>
    <lineage>
        <taxon>Bacteria</taxon>
        <taxon>Pseudomonadati</taxon>
        <taxon>Pseudomonadota</taxon>
        <taxon>Alphaproteobacteria</taxon>
        <taxon>Rhodobacterales</taxon>
        <taxon>Roseobacteraceae</taxon>
        <taxon>Salipiger</taxon>
    </lineage>
</organism>
<gene>
    <name evidence="2" type="ORF">ATI53_101755</name>
</gene>
<dbReference type="EMBL" id="QLMG01000017">
    <property type="protein sequence ID" value="RAK16968.1"/>
    <property type="molecule type" value="Genomic_DNA"/>
</dbReference>
<dbReference type="Proteomes" id="UP000249165">
    <property type="component" value="Unassembled WGS sequence"/>
</dbReference>
<evidence type="ECO:0000313" key="2">
    <source>
        <dbReference type="EMBL" id="RAK16968.1"/>
    </source>
</evidence>
<reference evidence="2 3" key="1">
    <citation type="submission" date="2018-06" db="EMBL/GenBank/DDBJ databases">
        <title>Genomic Encyclopedia of Archaeal and Bacterial Type Strains, Phase II (KMG-II): from individual species to whole genera.</title>
        <authorList>
            <person name="Goeker M."/>
        </authorList>
    </citation>
    <scope>NUCLEOTIDE SEQUENCE [LARGE SCALE GENOMIC DNA]</scope>
    <source>
        <strain evidence="2 3">DSM 22011</strain>
    </source>
</reference>
<evidence type="ECO:0000313" key="3">
    <source>
        <dbReference type="Proteomes" id="UP000249165"/>
    </source>
</evidence>
<sequence length="222" mass="24363">MSRRKASRRASIRICKIMRGLVRPGPQRRHRMSAPGARAHLLRRLSAPGWRAGMQYFIGILVRRIIQAPRAMPSPPIRTACCRRNPPGVGRVASIVHDQGHGMSSRGEGINAPMRRRKSDRDHPKLGDGHCSRGGGYVDPVGNPRNPWGRAHAGRPCSARNKGQDRNGDRPVARLRRGERSVVGQDFQAPATRRAGDPHSGKIGRGGGQGWPCTADGRPCLW</sequence>
<feature type="compositionally biased region" description="Basic and acidic residues" evidence="1">
    <location>
        <begin position="119"/>
        <end position="131"/>
    </location>
</feature>
<feature type="region of interest" description="Disordered" evidence="1">
    <location>
        <begin position="99"/>
        <end position="210"/>
    </location>
</feature>
<accession>A0A327Y746</accession>
<feature type="compositionally biased region" description="Basic and acidic residues" evidence="1">
    <location>
        <begin position="162"/>
        <end position="180"/>
    </location>
</feature>
<dbReference type="AlphaFoldDB" id="A0A327Y746"/>
<proteinExistence type="predicted"/>
<keyword evidence="3" id="KW-1185">Reference proteome</keyword>
<protein>
    <submittedName>
        <fullName evidence="2">Uncharacterized protein</fullName>
    </submittedName>
</protein>
<evidence type="ECO:0000256" key="1">
    <source>
        <dbReference type="SAM" id="MobiDB-lite"/>
    </source>
</evidence>